<accession>A0A673U870</accession>
<protein>
    <submittedName>
        <fullName evidence="2">Uncharacterized protein</fullName>
    </submittedName>
</protein>
<dbReference type="Proteomes" id="UP000472268">
    <property type="component" value="Chromosome 2"/>
</dbReference>
<feature type="compositionally biased region" description="Polar residues" evidence="1">
    <location>
        <begin position="76"/>
        <end position="85"/>
    </location>
</feature>
<dbReference type="AlphaFoldDB" id="A0A673U870"/>
<evidence type="ECO:0000256" key="1">
    <source>
        <dbReference type="SAM" id="MobiDB-lite"/>
    </source>
</evidence>
<evidence type="ECO:0000313" key="3">
    <source>
        <dbReference type="Proteomes" id="UP000472268"/>
    </source>
</evidence>
<reference evidence="2 3" key="1">
    <citation type="submission" date="2019-05" db="EMBL/GenBank/DDBJ databases">
        <title>A Chromosome-scale Meerkat (S. suricatta) Genome Assembly.</title>
        <authorList>
            <person name="Dudchenko O."/>
            <person name="Lieberman Aiden E."/>
            <person name="Tung J."/>
            <person name="Barreiro L.B."/>
            <person name="Clutton-Brock T.H."/>
        </authorList>
    </citation>
    <scope>NUCLEOTIDE SEQUENCE [LARGE SCALE GENOMIC DNA]</scope>
</reference>
<name>A0A673U870_SURSU</name>
<dbReference type="Ensembl" id="ENSSSUT00005023418.1">
    <property type="protein sequence ID" value="ENSSSUP00005020474.1"/>
    <property type="gene ID" value="ENSSSUG00005013295.1"/>
</dbReference>
<feature type="region of interest" description="Disordered" evidence="1">
    <location>
        <begin position="1"/>
        <end position="88"/>
    </location>
</feature>
<evidence type="ECO:0000313" key="2">
    <source>
        <dbReference type="Ensembl" id="ENSSSUP00005020474.1"/>
    </source>
</evidence>
<organism evidence="2 3">
    <name type="scientific">Suricata suricatta</name>
    <name type="common">Meerkat</name>
    <dbReference type="NCBI Taxonomy" id="37032"/>
    <lineage>
        <taxon>Eukaryota</taxon>
        <taxon>Metazoa</taxon>
        <taxon>Chordata</taxon>
        <taxon>Craniata</taxon>
        <taxon>Vertebrata</taxon>
        <taxon>Euteleostomi</taxon>
        <taxon>Mammalia</taxon>
        <taxon>Eutheria</taxon>
        <taxon>Laurasiatheria</taxon>
        <taxon>Carnivora</taxon>
        <taxon>Feliformia</taxon>
        <taxon>Herpestidae</taxon>
        <taxon>Suricata</taxon>
    </lineage>
</organism>
<proteinExistence type="predicted"/>
<feature type="compositionally biased region" description="Polar residues" evidence="1">
    <location>
        <begin position="17"/>
        <end position="27"/>
    </location>
</feature>
<reference evidence="2" key="3">
    <citation type="submission" date="2025-09" db="UniProtKB">
        <authorList>
            <consortium name="Ensembl"/>
        </authorList>
    </citation>
    <scope>IDENTIFICATION</scope>
</reference>
<reference evidence="2" key="2">
    <citation type="submission" date="2025-08" db="UniProtKB">
        <authorList>
            <consortium name="Ensembl"/>
        </authorList>
    </citation>
    <scope>IDENTIFICATION</scope>
</reference>
<sequence>MRSALPGKWGNSPGLHHSSTGKSTASSLPGREAPGLRATLTAPNAEGGRKTAPSHGSAQPVSPLVSPSAMGPALPTAQTLSTPRAASTAPLLRAAMSTGSYAPSLPAASGLRPTGSSDRTVLRSRCVWRMRSSAQPTTSWDVLSLAATNGTENVCHESRPPRKL</sequence>
<keyword evidence="3" id="KW-1185">Reference proteome</keyword>